<feature type="region of interest" description="Disordered" evidence="1">
    <location>
        <begin position="435"/>
        <end position="455"/>
    </location>
</feature>
<evidence type="ECO:0000256" key="2">
    <source>
        <dbReference type="SAM" id="Phobius"/>
    </source>
</evidence>
<keyword evidence="2" id="KW-0472">Membrane</keyword>
<dbReference type="RefSeq" id="XP_028535234.1">
    <property type="nucleotide sequence ID" value="XM_028679529.1"/>
</dbReference>
<feature type="compositionally biased region" description="Basic and acidic residues" evidence="1">
    <location>
        <begin position="298"/>
        <end position="313"/>
    </location>
</feature>
<dbReference type="VEuPathDB" id="PlasmoDB:PRELSG_1444800"/>
<dbReference type="OMA" id="KNTAYWA"/>
<dbReference type="AlphaFoldDB" id="A0A1J1HF83"/>
<dbReference type="GeneID" id="39738880"/>
<keyword evidence="5" id="KW-1185">Reference proteome</keyword>
<feature type="transmembrane region" description="Helical" evidence="2">
    <location>
        <begin position="716"/>
        <end position="741"/>
    </location>
</feature>
<feature type="chain" id="PRO_5009619013" evidence="3">
    <location>
        <begin position="20"/>
        <end position="803"/>
    </location>
</feature>
<evidence type="ECO:0000313" key="4">
    <source>
        <dbReference type="EMBL" id="CRH02714.1"/>
    </source>
</evidence>
<keyword evidence="2" id="KW-0812">Transmembrane</keyword>
<evidence type="ECO:0000256" key="1">
    <source>
        <dbReference type="SAM" id="MobiDB-lite"/>
    </source>
</evidence>
<evidence type="ECO:0000313" key="5">
    <source>
        <dbReference type="Proteomes" id="UP000220158"/>
    </source>
</evidence>
<proteinExistence type="predicted"/>
<keyword evidence="2" id="KW-1133">Transmembrane helix</keyword>
<feature type="region of interest" description="Disordered" evidence="1">
    <location>
        <begin position="208"/>
        <end position="245"/>
    </location>
</feature>
<name>A0A1J1HF83_PLARL</name>
<accession>A0A1J1HF83</accession>
<reference evidence="4 5" key="1">
    <citation type="submission" date="2015-04" db="EMBL/GenBank/DDBJ databases">
        <authorList>
            <consortium name="Pathogen Informatics"/>
        </authorList>
    </citation>
    <scope>NUCLEOTIDE SEQUENCE [LARGE SCALE GENOMIC DNA]</scope>
    <source>
        <strain evidence="4 5">SGS1</strain>
    </source>
</reference>
<dbReference type="OrthoDB" id="378817at2759"/>
<keyword evidence="3" id="KW-0732">Signal</keyword>
<dbReference type="KEGG" id="prel:PRELSG_1444800"/>
<sequence>MKLQYHILFIILLTEDIFCFKNDDSFKSTSHIPNLNKDIFYDTFVGNCLKNNKDDNNLPTNILQSLFCSLKKLFYKESEIEKDIKDVSDHMKEMKEDISKNSSYWSNLFKKSANEELHEIDKKSSEQLKKLKESTDNSIFSPKIFNFVSNQEVKIEERKSIDTEKNEEKKHPWFYSTDSKNIEQNKGEYSGLLKGKNSFLNIFRNDDKKENASNNTTKENESHWWFDRKNTENEQEKNDEVDKKDLSNNKERKFLFGFFSNNNENKNIEEKKEEIKNDQEKTQKQGFLFFKKDINEEKKKLDSESPTEQEYRKILPWNTTHSKEEDKKENNNEQNTYWWQRKRVSSNENIKGDETMQSNINDQDNKMEEKIEKENHSIFNFWKRENKNSNDIETKKKADTNYNGVISEETEEEKKKKEKSFFNKYEIHDDKNLKLDDSDSEYKKSDEIKTEKDDSQKTQLNSLKKYYDLNQNGNDINYLSFLNSEHEYEENVDCHPLIVFKVCLNKCYKSLSNENEEFSDKNALSVNDFKYLEKCILKCKKLSFDYVHGGCIQKNGNVLNKRQNYKDYLEEIDTYNLKLEEYPSTFSDFTFQEKYTDNKKRIKESKNIRLENKLNDTKESKNFSLLDISKEELSTHVFDKDNSEKIKNFMRNKELNTSNNITGKSFNFFKSFKNEKEDESNDEKLKDETFKEYNDNKLDLNNNDSDKNNQSNDYNYLSTSFFLILLLITFFVYLSAFTNIINQFYVSFKEKVCLFIKGHYKATFDNVYKESSESFLIKKQNNNFRNSYENLYHSFHEKPYDIA</sequence>
<feature type="compositionally biased region" description="Basic and acidic residues" evidence="1">
    <location>
        <begin position="218"/>
        <end position="245"/>
    </location>
</feature>
<dbReference type="Proteomes" id="UP000220158">
    <property type="component" value="Chromosome 14"/>
</dbReference>
<feature type="signal peptide" evidence="3">
    <location>
        <begin position="1"/>
        <end position="19"/>
    </location>
</feature>
<gene>
    <name evidence="4" type="ORF">PRELSG_1444800</name>
</gene>
<organism evidence="4 5">
    <name type="scientific">Plasmodium relictum</name>
    <dbReference type="NCBI Taxonomy" id="85471"/>
    <lineage>
        <taxon>Eukaryota</taxon>
        <taxon>Sar</taxon>
        <taxon>Alveolata</taxon>
        <taxon>Apicomplexa</taxon>
        <taxon>Aconoidasida</taxon>
        <taxon>Haemosporida</taxon>
        <taxon>Plasmodiidae</taxon>
        <taxon>Plasmodium</taxon>
        <taxon>Plasmodium (Haemamoeba)</taxon>
    </lineage>
</organism>
<dbReference type="EMBL" id="LN835309">
    <property type="protein sequence ID" value="CRH02714.1"/>
    <property type="molecule type" value="Genomic_DNA"/>
</dbReference>
<feature type="compositionally biased region" description="Basic and acidic residues" evidence="1">
    <location>
        <begin position="321"/>
        <end position="331"/>
    </location>
</feature>
<feature type="region of interest" description="Disordered" evidence="1">
    <location>
        <begin position="298"/>
        <end position="337"/>
    </location>
</feature>
<protein>
    <submittedName>
        <fullName evidence="4">Uncharacterized protein</fullName>
    </submittedName>
</protein>
<evidence type="ECO:0000256" key="3">
    <source>
        <dbReference type="SAM" id="SignalP"/>
    </source>
</evidence>